<dbReference type="Proteomes" id="UP000760494">
    <property type="component" value="Unassembled WGS sequence"/>
</dbReference>
<gene>
    <name evidence="1" type="ORF">C2S_11607</name>
</gene>
<reference evidence="1" key="1">
    <citation type="submission" date="2019-05" db="EMBL/GenBank/DDBJ databases">
        <authorList>
            <person name="Piombo E."/>
        </authorList>
    </citation>
    <scope>NUCLEOTIDE SEQUENCE</scope>
    <source>
        <strain evidence="1">C2S</strain>
    </source>
</reference>
<protein>
    <submittedName>
        <fullName evidence="1">Uncharacterized protein</fullName>
    </submittedName>
</protein>
<dbReference type="EMBL" id="CABFJX010000400">
    <property type="protein sequence ID" value="VTT80152.1"/>
    <property type="molecule type" value="Genomic_DNA"/>
</dbReference>
<name>A0A9Q9RXA8_FUSFU</name>
<comment type="caution">
    <text evidence="1">The sequence shown here is derived from an EMBL/GenBank/DDBJ whole genome shotgun (WGS) entry which is preliminary data.</text>
</comment>
<proteinExistence type="predicted"/>
<sequence>MDPVSAIGLASGILTFVEAGLKLVKIAYNIHKPRDGVLDDNRYRESVTSKASKASKAALRLEANAKAESIEGLESQLKDYCKTHQRQSQKRRPND</sequence>
<evidence type="ECO:0000313" key="1">
    <source>
        <dbReference type="EMBL" id="VTT80152.1"/>
    </source>
</evidence>
<accession>A0A9Q9RXA8</accession>
<dbReference type="AlphaFoldDB" id="A0A9Q9RXA8"/>
<evidence type="ECO:0000313" key="2">
    <source>
        <dbReference type="Proteomes" id="UP000760494"/>
    </source>
</evidence>
<organism evidence="1 2">
    <name type="scientific">Fusarium fujikuroi</name>
    <name type="common">Bakanae and foot rot disease fungus</name>
    <name type="synonym">Gibberella fujikuroi</name>
    <dbReference type="NCBI Taxonomy" id="5127"/>
    <lineage>
        <taxon>Eukaryota</taxon>
        <taxon>Fungi</taxon>
        <taxon>Dikarya</taxon>
        <taxon>Ascomycota</taxon>
        <taxon>Pezizomycotina</taxon>
        <taxon>Sordariomycetes</taxon>
        <taxon>Hypocreomycetidae</taxon>
        <taxon>Hypocreales</taxon>
        <taxon>Nectriaceae</taxon>
        <taxon>Fusarium</taxon>
        <taxon>Fusarium fujikuroi species complex</taxon>
    </lineage>
</organism>